<dbReference type="InterPro" id="IPR005467">
    <property type="entry name" value="His_kinase_dom"/>
</dbReference>
<dbReference type="InterPro" id="IPR003018">
    <property type="entry name" value="GAF"/>
</dbReference>
<evidence type="ECO:0000256" key="4">
    <source>
        <dbReference type="ARBA" id="ARBA00022679"/>
    </source>
</evidence>
<dbReference type="SMART" id="SM00387">
    <property type="entry name" value="HATPase_c"/>
    <property type="match status" value="1"/>
</dbReference>
<name>A0ABD4Y998_9PSED</name>
<sequence length="881" mass="96443">MDCGDQRSAIGSFVTHDGQIANQMLQVDWASTTLGDPGHWPVPLQHAVNFLLSSDLPTAILWGADRTLLYNDTWIPAMGHRHPRGLGRPAHEIWTAVWGRVSLQLEAVMEKASLLLLSDSEFPVRLDREKPWAFSLSPLRAPEGHIVAVLVQGQEVHPSALEPLPSHITLGRDRRMFDQAPGFITILRGPDHVFEFVNEAFRRSFGDRGYINRSVREVFPDLEGQGYFSWLDDVFKSGERFVATGTPISLLWESGAVETRYLDFVYEPVFDDVGAVTGIFCEGFDVTNRVETERALREESRTLEILRDINAAFASDLNLERIVQNLTDAATSLTGAAFGSYFANEVDEAGAHLKLYTLSGADRSAFEKLGHPRATPVFAPTFRNEGVVRSLDILADPRYGQFEPHRGMPKGHLPVRSYLAISVVSRTGDVLGGLFFGHPEPGKFTERHERLVVALASQAAVAIDNAQLYRQVQQAKATLEERVAQRTDELSQANEALRQAQKMEALGQLTGGIAHDFNNILAAILGSADLLSRRLKQGKWDATERLLDGIQVSAKRAASLTQRLLAFSRRQTLDPRPTDINALIEDLVDLINRSVGPAITVITQLEPDLGLARIDPAQLESSLLNLAINSRDAMPEGRGAISITTQTIELDDLMAMRADLPAGEYIAISVTDSGSGISQENIKRIFDPFFTTKPLGQGTGLGLSMVHGFVRQSGGQVDVHSQEGVGTTIRLILPKFEGQLELPEVGESKQPILSSESAGRILVVDDEPIVRMSIVEALMEAGFEVDEAEDGSSAMQTLRLCPPYDLLVTDVGLPGALNGRQVADAAREAFPDLRVLFVTGYAEGSVLKGGFLTPSTAVITKPFDIQVLVNKVTGMLHHPQI</sequence>
<evidence type="ECO:0000259" key="9">
    <source>
        <dbReference type="PROSITE" id="PS50110"/>
    </source>
</evidence>
<dbReference type="Gene3D" id="3.40.50.2300">
    <property type="match status" value="1"/>
</dbReference>
<dbReference type="Pfam" id="PF02518">
    <property type="entry name" value="HATPase_c"/>
    <property type="match status" value="1"/>
</dbReference>
<proteinExistence type="predicted"/>
<feature type="coiled-coil region" evidence="7">
    <location>
        <begin position="469"/>
        <end position="503"/>
    </location>
</feature>
<dbReference type="Gene3D" id="3.30.565.10">
    <property type="entry name" value="Histidine kinase-like ATPase, C-terminal domain"/>
    <property type="match status" value="1"/>
</dbReference>
<dbReference type="InterPro" id="IPR003594">
    <property type="entry name" value="HATPase_dom"/>
</dbReference>
<evidence type="ECO:0000313" key="10">
    <source>
        <dbReference type="EMBL" id="MDH0756046.1"/>
    </source>
</evidence>
<dbReference type="PRINTS" id="PR00344">
    <property type="entry name" value="BCTRLSENSOR"/>
</dbReference>
<dbReference type="SUPFAM" id="SSF52172">
    <property type="entry name" value="CheY-like"/>
    <property type="match status" value="1"/>
</dbReference>
<dbReference type="SMART" id="SM00448">
    <property type="entry name" value="REC"/>
    <property type="match status" value="1"/>
</dbReference>
<feature type="domain" description="Histidine kinase" evidence="8">
    <location>
        <begin position="512"/>
        <end position="737"/>
    </location>
</feature>
<keyword evidence="10" id="KW-0547">Nucleotide-binding</keyword>
<dbReference type="SMART" id="SM00065">
    <property type="entry name" value="GAF"/>
    <property type="match status" value="1"/>
</dbReference>
<evidence type="ECO:0000256" key="7">
    <source>
        <dbReference type="SAM" id="Coils"/>
    </source>
</evidence>
<dbReference type="EC" id="2.7.13.3" evidence="2"/>
<dbReference type="Pfam" id="PF00512">
    <property type="entry name" value="HisKA"/>
    <property type="match status" value="1"/>
</dbReference>
<dbReference type="InterPro" id="IPR029016">
    <property type="entry name" value="GAF-like_dom_sf"/>
</dbReference>
<dbReference type="AlphaFoldDB" id="A0ABD4Y998"/>
<accession>A0ABD4Y998</accession>
<evidence type="ECO:0000313" key="11">
    <source>
        <dbReference type="Proteomes" id="UP001160152"/>
    </source>
</evidence>
<dbReference type="PANTHER" id="PTHR43065:SF42">
    <property type="entry name" value="TWO-COMPONENT SENSOR PPRA"/>
    <property type="match status" value="1"/>
</dbReference>
<dbReference type="Pfam" id="PF13185">
    <property type="entry name" value="GAF_2"/>
    <property type="match status" value="1"/>
</dbReference>
<dbReference type="Pfam" id="PF00072">
    <property type="entry name" value="Response_reg"/>
    <property type="match status" value="1"/>
</dbReference>
<dbReference type="SUPFAM" id="SSF55785">
    <property type="entry name" value="PYP-like sensor domain (PAS domain)"/>
    <property type="match status" value="1"/>
</dbReference>
<dbReference type="Gene3D" id="3.30.450.20">
    <property type="entry name" value="PAS domain"/>
    <property type="match status" value="2"/>
</dbReference>
<dbReference type="RefSeq" id="WP_023661782.1">
    <property type="nucleotide sequence ID" value="NZ_JALKHF010000042.1"/>
</dbReference>
<evidence type="ECO:0000256" key="1">
    <source>
        <dbReference type="ARBA" id="ARBA00000085"/>
    </source>
</evidence>
<evidence type="ECO:0000256" key="2">
    <source>
        <dbReference type="ARBA" id="ARBA00012438"/>
    </source>
</evidence>
<dbReference type="InterPro" id="IPR036097">
    <property type="entry name" value="HisK_dim/P_sf"/>
</dbReference>
<dbReference type="GO" id="GO:0005524">
    <property type="term" value="F:ATP binding"/>
    <property type="evidence" value="ECO:0007669"/>
    <property type="project" value="UniProtKB-KW"/>
</dbReference>
<evidence type="ECO:0000256" key="5">
    <source>
        <dbReference type="ARBA" id="ARBA00022777"/>
    </source>
</evidence>
<dbReference type="PROSITE" id="PS50110">
    <property type="entry name" value="RESPONSE_REGULATORY"/>
    <property type="match status" value="1"/>
</dbReference>
<dbReference type="CDD" id="cd00082">
    <property type="entry name" value="HisKA"/>
    <property type="match status" value="1"/>
</dbReference>
<protein>
    <recommendedName>
        <fullName evidence="2">histidine kinase</fullName>
        <ecNumber evidence="2">2.7.13.3</ecNumber>
    </recommendedName>
</protein>
<evidence type="ECO:0000259" key="8">
    <source>
        <dbReference type="PROSITE" id="PS50109"/>
    </source>
</evidence>
<dbReference type="Gene3D" id="1.10.287.130">
    <property type="match status" value="1"/>
</dbReference>
<dbReference type="Gene3D" id="3.30.450.40">
    <property type="match status" value="1"/>
</dbReference>
<dbReference type="SUPFAM" id="SSF47384">
    <property type="entry name" value="Homodimeric domain of signal transducing histidine kinase"/>
    <property type="match status" value="1"/>
</dbReference>
<dbReference type="Proteomes" id="UP001160152">
    <property type="component" value="Unassembled WGS sequence"/>
</dbReference>
<keyword evidence="4" id="KW-0808">Transferase</keyword>
<dbReference type="InterPro" id="IPR004358">
    <property type="entry name" value="Sig_transdc_His_kin-like_C"/>
</dbReference>
<keyword evidence="10" id="KW-0067">ATP-binding</keyword>
<dbReference type="SUPFAM" id="SSF55874">
    <property type="entry name" value="ATPase domain of HSP90 chaperone/DNA topoisomerase II/histidine kinase"/>
    <property type="match status" value="1"/>
</dbReference>
<keyword evidence="5" id="KW-0418">Kinase</keyword>
<keyword evidence="3 6" id="KW-0597">Phosphoprotein</keyword>
<feature type="domain" description="Response regulatory" evidence="9">
    <location>
        <begin position="760"/>
        <end position="876"/>
    </location>
</feature>
<organism evidence="10 11">
    <name type="scientific">Pseudomonas juntendi</name>
    <dbReference type="NCBI Taxonomy" id="2666183"/>
    <lineage>
        <taxon>Bacteria</taxon>
        <taxon>Pseudomonadati</taxon>
        <taxon>Pseudomonadota</taxon>
        <taxon>Gammaproteobacteria</taxon>
        <taxon>Pseudomonadales</taxon>
        <taxon>Pseudomonadaceae</taxon>
        <taxon>Pseudomonas</taxon>
    </lineage>
</organism>
<dbReference type="InterPro" id="IPR011006">
    <property type="entry name" value="CheY-like_superfamily"/>
</dbReference>
<gene>
    <name evidence="10" type="ORF">N5C70_04675</name>
</gene>
<dbReference type="PROSITE" id="PS50109">
    <property type="entry name" value="HIS_KIN"/>
    <property type="match status" value="1"/>
</dbReference>
<dbReference type="EMBL" id="JAOCBV010000001">
    <property type="protein sequence ID" value="MDH0756046.1"/>
    <property type="molecule type" value="Genomic_DNA"/>
</dbReference>
<dbReference type="GO" id="GO:0004673">
    <property type="term" value="F:protein histidine kinase activity"/>
    <property type="evidence" value="ECO:0007669"/>
    <property type="project" value="UniProtKB-EC"/>
</dbReference>
<dbReference type="SUPFAM" id="SSF55781">
    <property type="entry name" value="GAF domain-like"/>
    <property type="match status" value="1"/>
</dbReference>
<dbReference type="InterPro" id="IPR001789">
    <property type="entry name" value="Sig_transdc_resp-reg_receiver"/>
</dbReference>
<reference evidence="10 11" key="1">
    <citation type="submission" date="2022-09" db="EMBL/GenBank/DDBJ databases">
        <title>Intensive care unit water sources are persistently colonized with multi-drug resistant bacteria and are the site of extensive horizontal gene transfer of antibiotic resistance genes.</title>
        <authorList>
            <person name="Diorio-Toth L."/>
        </authorList>
    </citation>
    <scope>NUCLEOTIDE SEQUENCE [LARGE SCALE GENOMIC DNA]</scope>
    <source>
        <strain evidence="10 11">GD03901</strain>
    </source>
</reference>
<dbReference type="PANTHER" id="PTHR43065">
    <property type="entry name" value="SENSOR HISTIDINE KINASE"/>
    <property type="match status" value="1"/>
</dbReference>
<evidence type="ECO:0000256" key="3">
    <source>
        <dbReference type="ARBA" id="ARBA00022553"/>
    </source>
</evidence>
<feature type="modified residue" description="4-aspartylphosphate" evidence="6">
    <location>
        <position position="810"/>
    </location>
</feature>
<evidence type="ECO:0000256" key="6">
    <source>
        <dbReference type="PROSITE-ProRule" id="PRU00169"/>
    </source>
</evidence>
<dbReference type="InterPro" id="IPR003661">
    <property type="entry name" value="HisK_dim/P_dom"/>
</dbReference>
<comment type="catalytic activity">
    <reaction evidence="1">
        <text>ATP + protein L-histidine = ADP + protein N-phospho-L-histidine.</text>
        <dbReference type="EC" id="2.7.13.3"/>
    </reaction>
</comment>
<keyword evidence="7" id="KW-0175">Coiled coil</keyword>
<comment type="caution">
    <text evidence="10">The sequence shown here is derived from an EMBL/GenBank/DDBJ whole genome shotgun (WGS) entry which is preliminary data.</text>
</comment>
<dbReference type="InterPro" id="IPR036890">
    <property type="entry name" value="HATPase_C_sf"/>
</dbReference>
<dbReference type="InterPro" id="IPR035965">
    <property type="entry name" value="PAS-like_dom_sf"/>
</dbReference>
<dbReference type="Pfam" id="PF08448">
    <property type="entry name" value="PAS_4"/>
    <property type="match status" value="1"/>
</dbReference>
<dbReference type="SMART" id="SM00388">
    <property type="entry name" value="HisKA"/>
    <property type="match status" value="1"/>
</dbReference>
<dbReference type="InterPro" id="IPR013656">
    <property type="entry name" value="PAS_4"/>
</dbReference>